<keyword evidence="3" id="KW-1185">Reference proteome</keyword>
<dbReference type="RefSeq" id="WP_211188990.1">
    <property type="nucleotide sequence ID" value="NZ_JABBNB010000110.1"/>
</dbReference>
<protein>
    <submittedName>
        <fullName evidence="2">IS1380 family transposase</fullName>
    </submittedName>
</protein>
<gene>
    <name evidence="2" type="ORF">HH308_29395</name>
</gene>
<proteinExistence type="predicted"/>
<feature type="domain" description="Transposase DDE" evidence="1">
    <location>
        <begin position="4"/>
        <end position="122"/>
    </location>
</feature>
<organism evidence="2 3">
    <name type="scientific">Gordonia asplenii</name>
    <dbReference type="NCBI Taxonomy" id="2725283"/>
    <lineage>
        <taxon>Bacteria</taxon>
        <taxon>Bacillati</taxon>
        <taxon>Actinomycetota</taxon>
        <taxon>Actinomycetes</taxon>
        <taxon>Mycobacteriales</taxon>
        <taxon>Gordoniaceae</taxon>
        <taxon>Gordonia</taxon>
    </lineage>
</organism>
<name>A0A848L457_9ACTN</name>
<evidence type="ECO:0000313" key="2">
    <source>
        <dbReference type="EMBL" id="NMO05337.1"/>
    </source>
</evidence>
<reference evidence="2 3" key="1">
    <citation type="submission" date="2020-04" db="EMBL/GenBank/DDBJ databases">
        <title>Gordonia sp. nov. TBRC 11910.</title>
        <authorList>
            <person name="Suriyachadkun C."/>
        </authorList>
    </citation>
    <scope>NUCLEOTIDE SEQUENCE [LARGE SCALE GENOMIC DNA]</scope>
    <source>
        <strain evidence="2 3">TBRC 11910</strain>
    </source>
</reference>
<dbReference type="InterPro" id="IPR025668">
    <property type="entry name" value="Tnp_DDE_dom"/>
</dbReference>
<dbReference type="EMBL" id="JABBNB010000110">
    <property type="protein sequence ID" value="NMO05337.1"/>
    <property type="molecule type" value="Genomic_DNA"/>
</dbReference>
<sequence length="129" mass="12939">TVFGSVASDPTVSRLISALAADAPAALTAINTARAAARAACWSLADSVAPDHDASVAAPLIIDLDATLVTAHSEKQDAAPTYKHGFGFHPLCAFVDHGSQGTGEPLATLLRPGNAGANTAVDHITVTAA</sequence>
<evidence type="ECO:0000259" key="1">
    <source>
        <dbReference type="Pfam" id="PF13701"/>
    </source>
</evidence>
<feature type="non-terminal residue" evidence="2">
    <location>
        <position position="129"/>
    </location>
</feature>
<feature type="non-terminal residue" evidence="2">
    <location>
        <position position="1"/>
    </location>
</feature>
<comment type="caution">
    <text evidence="2">The sequence shown here is derived from an EMBL/GenBank/DDBJ whole genome shotgun (WGS) entry which is preliminary data.</text>
</comment>
<evidence type="ECO:0000313" key="3">
    <source>
        <dbReference type="Proteomes" id="UP000550729"/>
    </source>
</evidence>
<dbReference type="Pfam" id="PF13701">
    <property type="entry name" value="DDE_Tnp_1_4"/>
    <property type="match status" value="1"/>
</dbReference>
<dbReference type="AlphaFoldDB" id="A0A848L457"/>
<dbReference type="Proteomes" id="UP000550729">
    <property type="component" value="Unassembled WGS sequence"/>
</dbReference>
<accession>A0A848L457</accession>